<organism evidence="1 2">
    <name type="scientific">Pectobacterium phage vB_PcaM_CBB</name>
    <dbReference type="NCBI Taxonomy" id="2772511"/>
    <lineage>
        <taxon>Viruses</taxon>
        <taxon>Duplodnaviria</taxon>
        <taxon>Heunggongvirae</taxon>
        <taxon>Uroviricota</taxon>
        <taxon>Caudoviricetes</taxon>
        <taxon>Mimasvirus</taxon>
        <taxon>Mimasvirus CBB</taxon>
    </lineage>
</organism>
<name>A0A1L2CVQ5_9CAUD</name>
<protein>
    <submittedName>
        <fullName evidence="1">Uncharacterized protein</fullName>
    </submittedName>
</protein>
<evidence type="ECO:0000313" key="2">
    <source>
        <dbReference type="Proteomes" id="UP000223891"/>
    </source>
</evidence>
<sequence length="236" mass="26623">MTHKDKRSVSTDALDTLGTIHTREEHRDAIHLGVEPVIAGEDIAVGANIGIGKDGFAYATDYRSDIKAVGIADPFLANRIQKGESFWLVVYPRKITSLRHVWTHPDFDSEEDQKVLDIAEVSSDDLMVEIQRRLATNNIVQTVQEPQQKAADSDEKAKAWAWINEYADGLGLDTDELMDYADMWVSSERRGTWGDYLCKGGDLEGEYVSDEFWDNYDIVRDESTDTERGSFFTCSC</sequence>
<proteinExistence type="predicted"/>
<gene>
    <name evidence="1" type="ORF">CBB_514</name>
</gene>
<keyword evidence="2" id="KW-1185">Reference proteome</keyword>
<dbReference type="Proteomes" id="UP000223891">
    <property type="component" value="Segment"/>
</dbReference>
<dbReference type="EMBL" id="KU574722">
    <property type="protein sequence ID" value="AMM44077.1"/>
    <property type="molecule type" value="Genomic_DNA"/>
</dbReference>
<accession>A0A1L2CVQ5</accession>
<evidence type="ECO:0000313" key="1">
    <source>
        <dbReference type="EMBL" id="AMM44077.1"/>
    </source>
</evidence>
<reference evidence="2" key="1">
    <citation type="submission" date="2016-01" db="EMBL/GenBank/DDBJ databases">
        <title>Isolation and Characterization of Enterobacteria phage CBB.</title>
        <authorList>
            <person name="Buttimer C.T.H."/>
            <person name="Hendrix H."/>
            <person name="Alexandre H."/>
            <person name="O'Mahony J."/>
            <person name="Lavigne R."/>
            <person name="Coffey A."/>
        </authorList>
    </citation>
    <scope>NUCLEOTIDE SEQUENCE [LARGE SCALE GENOMIC DNA]</scope>
</reference>